<dbReference type="GeneID" id="57877689"/>
<accession>D2U9C1</accession>
<gene>
    <name evidence="1" type="ordered locus">XALc_2383</name>
</gene>
<protein>
    <submittedName>
        <fullName evidence="1">Hypothetical site-specific integrase/resolvase protein</fullName>
    </submittedName>
</protein>
<organism evidence="1 2">
    <name type="scientific">Xanthomonas albilineans (strain GPE PC73 / CFBP 7063)</name>
    <dbReference type="NCBI Taxonomy" id="380358"/>
    <lineage>
        <taxon>Bacteria</taxon>
        <taxon>Pseudomonadati</taxon>
        <taxon>Pseudomonadota</taxon>
        <taxon>Gammaproteobacteria</taxon>
        <taxon>Lysobacterales</taxon>
        <taxon>Lysobacteraceae</taxon>
        <taxon>Xanthomonas</taxon>
    </lineage>
</organism>
<dbReference type="PATRIC" id="fig|29447.3.peg.2339"/>
<dbReference type="SUPFAM" id="SSF109709">
    <property type="entry name" value="KorB DNA-binding domain-like"/>
    <property type="match status" value="1"/>
</dbReference>
<dbReference type="KEGG" id="xal:XALC_2383"/>
<keyword evidence="2" id="KW-1185">Reference proteome</keyword>
<dbReference type="RefSeq" id="WP_012916858.1">
    <property type="nucleotide sequence ID" value="NC_013722.1"/>
</dbReference>
<dbReference type="eggNOG" id="ENOG50324JN">
    <property type="taxonomic scope" value="Bacteria"/>
</dbReference>
<dbReference type="AlphaFoldDB" id="D2U9C1"/>
<dbReference type="OrthoDB" id="8901214at2"/>
<evidence type="ECO:0000313" key="1">
    <source>
        <dbReference type="EMBL" id="CBA16863.1"/>
    </source>
</evidence>
<reference evidence="1 2" key="1">
    <citation type="journal article" date="2009" name="BMC Genomics">
        <title>The complete genome sequence of Xanthomonas albilineans provides new insights into the reductive genome evolution of the xylem-limited Xanthomonadaceae.</title>
        <authorList>
            <person name="Pieretti I."/>
            <person name="Royer M."/>
            <person name="Barbe V."/>
            <person name="Carrere S."/>
            <person name="Koebnik R."/>
            <person name="Cociancich S."/>
            <person name="Couloux A."/>
            <person name="Darrasse A."/>
            <person name="Gouzy J."/>
            <person name="Jacques M.A."/>
            <person name="Lauber E."/>
            <person name="Manceau C."/>
            <person name="Mangenot S."/>
            <person name="Poussier S."/>
            <person name="Segurens B."/>
            <person name="Szurek B."/>
            <person name="Verdier V."/>
            <person name="Arlat M."/>
            <person name="Rott P."/>
        </authorList>
    </citation>
    <scope>NUCLEOTIDE SEQUENCE [LARGE SCALE GENOMIC DNA]</scope>
    <source>
        <strain evidence="2">GPE PC73 / CFBP 7063</strain>
    </source>
</reference>
<name>D2U9C1_XANAP</name>
<dbReference type="STRING" id="380358.XALC_2383"/>
<dbReference type="Proteomes" id="UP000001890">
    <property type="component" value="Chromosome"/>
</dbReference>
<evidence type="ECO:0000313" key="2">
    <source>
        <dbReference type="Proteomes" id="UP000001890"/>
    </source>
</evidence>
<sequence length="123" mass="14039">MDASMETFVLLKPGSRRIQRAAAEQDRVYDANLIEGLARAFYWQHLLDIGAMPSGAAIARAENLDQSVVNESKRMTLLAPDIVEQCMAGKQPRRLTFAWFQRNRLMVDWDAQRQLMASLEEKV</sequence>
<proteinExistence type="predicted"/>
<dbReference type="EMBL" id="FP565176">
    <property type="protein sequence ID" value="CBA16863.1"/>
    <property type="molecule type" value="Genomic_DNA"/>
</dbReference>